<accession>A0A420J1W6</accession>
<comment type="caution">
    <text evidence="1">The sequence shown here is derived from an EMBL/GenBank/DDBJ whole genome shotgun (WGS) entry which is preliminary data.</text>
</comment>
<name>A0A420J1W6_9PEZI</name>
<proteinExistence type="predicted"/>
<evidence type="ECO:0000313" key="1">
    <source>
        <dbReference type="EMBL" id="RKF80754.1"/>
    </source>
</evidence>
<keyword evidence="2" id="KW-1185">Reference proteome</keyword>
<dbReference type="EMBL" id="MCBQ01004262">
    <property type="protein sequence ID" value="RKF80754.1"/>
    <property type="molecule type" value="Genomic_DNA"/>
</dbReference>
<protein>
    <submittedName>
        <fullName evidence="1">Uncharacterized protein</fullName>
    </submittedName>
</protein>
<gene>
    <name evidence="1" type="ORF">GcM3_042028</name>
</gene>
<dbReference type="Proteomes" id="UP000283383">
    <property type="component" value="Unassembled WGS sequence"/>
</dbReference>
<dbReference type="AlphaFoldDB" id="A0A420J1W6"/>
<evidence type="ECO:0000313" key="2">
    <source>
        <dbReference type="Proteomes" id="UP000283383"/>
    </source>
</evidence>
<sequence length="220" mass="24696">MQLMRSALRGCASISGLPKTILYQHSHSKLPLNKLESEERDPIGKMTQLFSSYSINNVATQEITTSFGAKKPQPAPQPPSPAHVEIEVERRAVGLTLPCFKSDKLVHLNSSAYKWSGSIAHPSERIFSKDGEDDPHGMMESFPQYCCRIDDGGSIKDDTNFKSHNNLQLPPMTTSRTNENQTPSFFSTADTRHYRLQAVSRLSPKKISRSTEYQHDSWAE</sequence>
<organism evidence="1 2">
    <name type="scientific">Golovinomyces cichoracearum</name>
    <dbReference type="NCBI Taxonomy" id="62708"/>
    <lineage>
        <taxon>Eukaryota</taxon>
        <taxon>Fungi</taxon>
        <taxon>Dikarya</taxon>
        <taxon>Ascomycota</taxon>
        <taxon>Pezizomycotina</taxon>
        <taxon>Leotiomycetes</taxon>
        <taxon>Erysiphales</taxon>
        <taxon>Erysiphaceae</taxon>
        <taxon>Golovinomyces</taxon>
    </lineage>
</organism>
<reference evidence="1 2" key="1">
    <citation type="journal article" date="2018" name="BMC Genomics">
        <title>Comparative genome analyses reveal sequence features reflecting distinct modes of host-adaptation between dicot and monocot powdery mildew.</title>
        <authorList>
            <person name="Wu Y."/>
            <person name="Ma X."/>
            <person name="Pan Z."/>
            <person name="Kale S.D."/>
            <person name="Song Y."/>
            <person name="King H."/>
            <person name="Zhang Q."/>
            <person name="Presley C."/>
            <person name="Deng X."/>
            <person name="Wei C.I."/>
            <person name="Xiao S."/>
        </authorList>
    </citation>
    <scope>NUCLEOTIDE SEQUENCE [LARGE SCALE GENOMIC DNA]</scope>
    <source>
        <strain evidence="1">UMSG3</strain>
    </source>
</reference>